<reference evidence="5 6" key="1">
    <citation type="submission" date="2018-09" db="EMBL/GenBank/DDBJ databases">
        <authorList>
            <person name="Tagini F."/>
        </authorList>
    </citation>
    <scope>NUCLEOTIDE SEQUENCE [LARGE SCALE GENOMIC DNA]</scope>
    <source>
        <strain evidence="5 6">MK13</strain>
    </source>
</reference>
<evidence type="ECO:0000313" key="6">
    <source>
        <dbReference type="Proteomes" id="UP000267289"/>
    </source>
</evidence>
<dbReference type="SUPFAM" id="SSF53448">
    <property type="entry name" value="Nucleotide-diphospho-sugar transferases"/>
    <property type="match status" value="1"/>
</dbReference>
<name>A0A498QIW3_9MYCO</name>
<organism evidence="5 6">
    <name type="scientific">Mycobacterium innocens</name>
    <dbReference type="NCBI Taxonomy" id="2341083"/>
    <lineage>
        <taxon>Bacteria</taxon>
        <taxon>Bacillati</taxon>
        <taxon>Actinomycetota</taxon>
        <taxon>Actinomycetes</taxon>
        <taxon>Mycobacteriales</taxon>
        <taxon>Mycobacteriaceae</taxon>
        <taxon>Mycobacterium</taxon>
    </lineage>
</organism>
<proteinExistence type="inferred from homology"/>
<dbReference type="EMBL" id="UPHQ01000265">
    <property type="protein sequence ID" value="VBA44452.1"/>
    <property type="molecule type" value="Genomic_DNA"/>
</dbReference>
<comment type="similarity">
    <text evidence="1">Belongs to the glycosyltransferase 2 family.</text>
</comment>
<dbReference type="InterPro" id="IPR001173">
    <property type="entry name" value="Glyco_trans_2-like"/>
</dbReference>
<dbReference type="RefSeq" id="WP_082274774.1">
    <property type="nucleotide sequence ID" value="NZ_UPHQ01000265.1"/>
</dbReference>
<dbReference type="OrthoDB" id="9787979at2"/>
<evidence type="ECO:0000256" key="2">
    <source>
        <dbReference type="ARBA" id="ARBA00022676"/>
    </source>
</evidence>
<accession>A0A498QIW3</accession>
<evidence type="ECO:0000256" key="1">
    <source>
        <dbReference type="ARBA" id="ARBA00006739"/>
    </source>
</evidence>
<gene>
    <name evidence="5" type="primary">mftF_1</name>
    <name evidence="5" type="ORF">LAUMK13_05016</name>
</gene>
<sequence length="320" mass="34694">MAVPSASRPRTSFVIATRDRADELCTVLERLLDTTGCPIVVVDNASHDCSVAAAGRFAARSGGRLTVIPLTRNQGAVARNIGVAHCKTPFVGFCDDDSWWAPEAVGFAEVLFDGYPTVAVLAGRTVVWPQHRDDPLVDELANSPLGRHTALPGPSILGFQACSALVRRAAFQAVGGFSPILHFRGEEALLAWDLAAQGWDLCFSRALVAYHQPSATRKSNRVQHARVLRNEMLTACLRRPVDRCIRASAELAWAAAHDTAHAAALFEALSALPKALRQRRRLPEPVESSLRLLETVSSNVIQSQPERLPVTKRRAGTTLS</sequence>
<dbReference type="InterPro" id="IPR050834">
    <property type="entry name" value="Glycosyltransf_2"/>
</dbReference>
<dbReference type="PANTHER" id="PTHR43685">
    <property type="entry name" value="GLYCOSYLTRANSFERASE"/>
    <property type="match status" value="1"/>
</dbReference>
<protein>
    <submittedName>
        <fullName evidence="5">Mycofactocin biosynthesis glycosyltransferase MftF</fullName>
        <ecNumber evidence="5">2.-.-.-</ecNumber>
    </submittedName>
</protein>
<evidence type="ECO:0000313" key="5">
    <source>
        <dbReference type="EMBL" id="VBA44452.1"/>
    </source>
</evidence>
<dbReference type="EC" id="2.-.-.-" evidence="5"/>
<dbReference type="Pfam" id="PF00535">
    <property type="entry name" value="Glycos_transf_2"/>
    <property type="match status" value="1"/>
</dbReference>
<dbReference type="InterPro" id="IPR029044">
    <property type="entry name" value="Nucleotide-diphossugar_trans"/>
</dbReference>
<dbReference type="AlphaFoldDB" id="A0A498QIW3"/>
<keyword evidence="2" id="KW-0328">Glycosyltransferase</keyword>
<keyword evidence="6" id="KW-1185">Reference proteome</keyword>
<dbReference type="GO" id="GO:0016757">
    <property type="term" value="F:glycosyltransferase activity"/>
    <property type="evidence" value="ECO:0007669"/>
    <property type="project" value="UniProtKB-KW"/>
</dbReference>
<evidence type="ECO:0000259" key="4">
    <source>
        <dbReference type="Pfam" id="PF00535"/>
    </source>
</evidence>
<evidence type="ECO:0000256" key="3">
    <source>
        <dbReference type="ARBA" id="ARBA00022679"/>
    </source>
</evidence>
<feature type="domain" description="Glycosyltransferase 2-like" evidence="4">
    <location>
        <begin position="12"/>
        <end position="174"/>
    </location>
</feature>
<dbReference type="PANTHER" id="PTHR43685:SF5">
    <property type="entry name" value="GLYCOSYLTRANSFERASE EPSE-RELATED"/>
    <property type="match status" value="1"/>
</dbReference>
<dbReference type="Proteomes" id="UP000267289">
    <property type="component" value="Unassembled WGS sequence"/>
</dbReference>
<keyword evidence="3 5" id="KW-0808">Transferase</keyword>
<dbReference type="Gene3D" id="3.90.550.10">
    <property type="entry name" value="Spore Coat Polysaccharide Biosynthesis Protein SpsA, Chain A"/>
    <property type="match status" value="1"/>
</dbReference>